<name>A0AAE0HD53_9PEZI</name>
<dbReference type="AlphaFoldDB" id="A0AAE0HD53"/>
<dbReference type="Proteomes" id="UP001278766">
    <property type="component" value="Unassembled WGS sequence"/>
</dbReference>
<protein>
    <submittedName>
        <fullName evidence="2">Uncharacterized protein</fullName>
    </submittedName>
</protein>
<evidence type="ECO:0000313" key="3">
    <source>
        <dbReference type="Proteomes" id="UP001278766"/>
    </source>
</evidence>
<dbReference type="GeneID" id="87843748"/>
<feature type="region of interest" description="Disordered" evidence="1">
    <location>
        <begin position="1"/>
        <end position="34"/>
    </location>
</feature>
<reference evidence="2" key="1">
    <citation type="journal article" date="2023" name="Mol. Phylogenet. Evol.">
        <title>Genome-scale phylogeny and comparative genomics of the fungal order Sordariales.</title>
        <authorList>
            <person name="Hensen N."/>
            <person name="Bonometti L."/>
            <person name="Westerberg I."/>
            <person name="Brannstrom I.O."/>
            <person name="Guillou S."/>
            <person name="Cros-Aarteil S."/>
            <person name="Calhoun S."/>
            <person name="Haridas S."/>
            <person name="Kuo A."/>
            <person name="Mondo S."/>
            <person name="Pangilinan J."/>
            <person name="Riley R."/>
            <person name="LaButti K."/>
            <person name="Andreopoulos B."/>
            <person name="Lipzen A."/>
            <person name="Chen C."/>
            <person name="Yan M."/>
            <person name="Daum C."/>
            <person name="Ng V."/>
            <person name="Clum A."/>
            <person name="Steindorff A."/>
            <person name="Ohm R.A."/>
            <person name="Martin F."/>
            <person name="Silar P."/>
            <person name="Natvig D.O."/>
            <person name="Lalanne C."/>
            <person name="Gautier V."/>
            <person name="Ament-Velasquez S.L."/>
            <person name="Kruys A."/>
            <person name="Hutchinson M.I."/>
            <person name="Powell A.J."/>
            <person name="Barry K."/>
            <person name="Miller A.N."/>
            <person name="Grigoriev I.V."/>
            <person name="Debuchy R."/>
            <person name="Gladieux P."/>
            <person name="Hiltunen Thoren M."/>
            <person name="Johannesson H."/>
        </authorList>
    </citation>
    <scope>NUCLEOTIDE SEQUENCE</scope>
    <source>
        <strain evidence="2">CBS 168.71</strain>
    </source>
</reference>
<keyword evidence="3" id="KW-1185">Reference proteome</keyword>
<dbReference type="Pfam" id="PF12224">
    <property type="entry name" value="Amidoligase_2"/>
    <property type="match status" value="1"/>
</dbReference>
<dbReference type="EMBL" id="JAUEPN010000006">
    <property type="protein sequence ID" value="KAK3293421.1"/>
    <property type="molecule type" value="Genomic_DNA"/>
</dbReference>
<feature type="compositionally biased region" description="Low complexity" evidence="1">
    <location>
        <begin position="403"/>
        <end position="440"/>
    </location>
</feature>
<dbReference type="PANTHER" id="PTHR36847:SF1">
    <property type="entry name" value="AMIDOLIGASE ENZYME"/>
    <property type="match status" value="1"/>
</dbReference>
<feature type="region of interest" description="Disordered" evidence="1">
    <location>
        <begin position="402"/>
        <end position="441"/>
    </location>
</feature>
<dbReference type="RefSeq" id="XP_062656935.1">
    <property type="nucleotide sequence ID" value="XM_062806800.1"/>
</dbReference>
<evidence type="ECO:0000256" key="1">
    <source>
        <dbReference type="SAM" id="MobiDB-lite"/>
    </source>
</evidence>
<organism evidence="2 3">
    <name type="scientific">Chaetomium fimeti</name>
    <dbReference type="NCBI Taxonomy" id="1854472"/>
    <lineage>
        <taxon>Eukaryota</taxon>
        <taxon>Fungi</taxon>
        <taxon>Dikarya</taxon>
        <taxon>Ascomycota</taxon>
        <taxon>Pezizomycotina</taxon>
        <taxon>Sordariomycetes</taxon>
        <taxon>Sordariomycetidae</taxon>
        <taxon>Sordariales</taxon>
        <taxon>Chaetomiaceae</taxon>
        <taxon>Chaetomium</taxon>
    </lineage>
</organism>
<reference evidence="2" key="2">
    <citation type="submission" date="2023-06" db="EMBL/GenBank/DDBJ databases">
        <authorList>
            <consortium name="Lawrence Berkeley National Laboratory"/>
            <person name="Haridas S."/>
            <person name="Hensen N."/>
            <person name="Bonometti L."/>
            <person name="Westerberg I."/>
            <person name="Brannstrom I.O."/>
            <person name="Guillou S."/>
            <person name="Cros-Aarteil S."/>
            <person name="Calhoun S."/>
            <person name="Kuo A."/>
            <person name="Mondo S."/>
            <person name="Pangilinan J."/>
            <person name="Riley R."/>
            <person name="Labutti K."/>
            <person name="Andreopoulos B."/>
            <person name="Lipzen A."/>
            <person name="Chen C."/>
            <person name="Yanf M."/>
            <person name="Daum C."/>
            <person name="Ng V."/>
            <person name="Clum A."/>
            <person name="Steindorff A."/>
            <person name="Ohm R."/>
            <person name="Martin F."/>
            <person name="Silar P."/>
            <person name="Natvig D."/>
            <person name="Lalanne C."/>
            <person name="Gautier V."/>
            <person name="Ament-Velasquez S.L."/>
            <person name="Kruys A."/>
            <person name="Hutchinson M.I."/>
            <person name="Powell A.J."/>
            <person name="Barry K."/>
            <person name="Miller A.N."/>
            <person name="Grigoriev I.V."/>
            <person name="Debuchy R."/>
            <person name="Gladieux P."/>
            <person name="Thoren M.H."/>
            <person name="Johannesson H."/>
        </authorList>
    </citation>
    <scope>NUCLEOTIDE SEQUENCE</scope>
    <source>
        <strain evidence="2">CBS 168.71</strain>
    </source>
</reference>
<dbReference type="PANTHER" id="PTHR36847">
    <property type="entry name" value="AMIDOLIGASE ENZYME"/>
    <property type="match status" value="1"/>
</dbReference>
<sequence length="479" mass="54336">MPPNGQRGAGSGTRSTADPMRSRPPSSAAPAPLPVKNPWFGIEIEIFVKVRDSVKKNIEEKLRNGKKVASHWEKWQWDLSNAEGNRDHRDKKEKQREYVGQAIMEILDKTLDRKHGWTCTADASLKEYKLELPPDPRKWWGIEIISPPLSSSSDWQAAIELVFKSITDTFNLWTNDFCACHVHVSQGLGKKAAYNLEQLIQIAKGAFYWEDALRQLLPAERRNNRYALANWRCFAMDEYMKVPQAGWLPVWRKIEYAGRPGTKEAQFAKRMTVAEGDPNANPRYRSTSFDPYESINTVELRRQAGVASAKTAIRRVLLALTLNVASLEFDFDVVGPSYPTAESLINELFYTLNRRLSGACQGAAFKTWLQDCHRNYTYDDMERRFNEVEINEREKNYRLYGQATNPNAAPRPSSAASNGRSVASGTTTTLPTRTAPSTTRNVIVVETQGGAYVPQTVNYSRQYTMDDVRYGGPSRDYSR</sequence>
<evidence type="ECO:0000313" key="2">
    <source>
        <dbReference type="EMBL" id="KAK3293421.1"/>
    </source>
</evidence>
<comment type="caution">
    <text evidence="2">The sequence shown here is derived from an EMBL/GenBank/DDBJ whole genome shotgun (WGS) entry which is preliminary data.</text>
</comment>
<gene>
    <name evidence="2" type="ORF">B0H64DRAFT_444677</name>
</gene>
<proteinExistence type="predicted"/>
<dbReference type="InterPro" id="IPR022025">
    <property type="entry name" value="Amidoligase_2"/>
</dbReference>
<accession>A0AAE0HD53</accession>